<evidence type="ECO:0000256" key="3">
    <source>
        <dbReference type="PROSITE-ProRule" id="PRU00339"/>
    </source>
</evidence>
<dbReference type="OrthoDB" id="1936594at2759"/>
<dbReference type="PANTHER" id="PTHR16193:SF0">
    <property type="entry name" value="TETRATRICOPEPTIDE REPEAT PROTEIN 27"/>
    <property type="match status" value="1"/>
</dbReference>
<keyword evidence="2 3" id="KW-0802">TPR repeat</keyword>
<dbReference type="SUPFAM" id="SSF48452">
    <property type="entry name" value="TPR-like"/>
    <property type="match status" value="1"/>
</dbReference>
<dbReference type="PANTHER" id="PTHR16193">
    <property type="entry name" value="TETRATRICOPEPTIDE REPEAT PROTEIN 27"/>
    <property type="match status" value="1"/>
</dbReference>
<dbReference type="Proteomes" id="UP000664859">
    <property type="component" value="Unassembled WGS sequence"/>
</dbReference>
<name>A0A835YIY8_9STRA</name>
<dbReference type="InterPro" id="IPR044244">
    <property type="entry name" value="TTC27/Emw1"/>
</dbReference>
<evidence type="ECO:0000256" key="2">
    <source>
        <dbReference type="ARBA" id="ARBA00022803"/>
    </source>
</evidence>
<dbReference type="InterPro" id="IPR019734">
    <property type="entry name" value="TPR_rpt"/>
</dbReference>
<dbReference type="InterPro" id="IPR011990">
    <property type="entry name" value="TPR-like_helical_dom_sf"/>
</dbReference>
<dbReference type="Pfam" id="PF13432">
    <property type="entry name" value="TPR_16"/>
    <property type="match status" value="2"/>
</dbReference>
<reference evidence="4" key="1">
    <citation type="submission" date="2021-02" db="EMBL/GenBank/DDBJ databases">
        <title>First Annotated Genome of the Yellow-green Alga Tribonema minus.</title>
        <authorList>
            <person name="Mahan K.M."/>
        </authorList>
    </citation>
    <scope>NUCLEOTIDE SEQUENCE</scope>
    <source>
        <strain evidence="4">UTEX B ZZ1240</strain>
    </source>
</reference>
<comment type="caution">
    <text evidence="4">The sequence shown here is derived from an EMBL/GenBank/DDBJ whole genome shotgun (WGS) entry which is preliminary data.</text>
</comment>
<gene>
    <name evidence="4" type="ORF">JKP88DRAFT_203132</name>
</gene>
<evidence type="ECO:0008006" key="6">
    <source>
        <dbReference type="Google" id="ProtNLM"/>
    </source>
</evidence>
<accession>A0A835YIY8</accession>
<dbReference type="PROSITE" id="PS50005">
    <property type="entry name" value="TPR"/>
    <property type="match status" value="2"/>
</dbReference>
<evidence type="ECO:0000256" key="1">
    <source>
        <dbReference type="ARBA" id="ARBA00022737"/>
    </source>
</evidence>
<organism evidence="4 5">
    <name type="scientific">Tribonema minus</name>
    <dbReference type="NCBI Taxonomy" id="303371"/>
    <lineage>
        <taxon>Eukaryota</taxon>
        <taxon>Sar</taxon>
        <taxon>Stramenopiles</taxon>
        <taxon>Ochrophyta</taxon>
        <taxon>PX clade</taxon>
        <taxon>Xanthophyceae</taxon>
        <taxon>Tribonematales</taxon>
        <taxon>Tribonemataceae</taxon>
        <taxon>Tribonema</taxon>
    </lineage>
</organism>
<sequence>MSNSVIRTSRVQAPSTLSAIDLCTVLALCLDVANSNPRDGLTNEQMSPYIDRVLRTPSNWMIYSTALLQRAWIEFERPHLAERSALQLQALLDQHTTRLTITQASVQSVEESAKVPERLAYIHSITYPPRWELKRDMAQRYAKLGVYGSAAEIFVELELWDEAVECYAAMQLEGAAEKIVRARLAEAETPQMRCALGDLTQDPQHYERAWRLSGGRLARAKTALGRYFFFKGDYETAVAHFQAAVAVKPLLPRAWFTLGAALMRLERWPEALAAFTRVVAQEPDDGEAWGNCGAIHLRAGEYERASAALAQALRQNRASWRMWDNQITALLHLERWDEAVYAMHRFLDLRDKHQQPPDTGALAILAQAASGVDGGSGGAAAAADVPLVKAVAELLGRVAASIKSDAQAWEVYAVFNERLARGADKVADCRAKQCRALLARSGWERNPEAIAQVADASEKLSAAYRAQGTPAALYQAKMHLKSCCSKVQAGRDAVECEGHLKLQALLAEVTAKPAA</sequence>
<dbReference type="SMART" id="SM00028">
    <property type="entry name" value="TPR"/>
    <property type="match status" value="4"/>
</dbReference>
<dbReference type="EMBL" id="JAFCMP010000539">
    <property type="protein sequence ID" value="KAG5176222.1"/>
    <property type="molecule type" value="Genomic_DNA"/>
</dbReference>
<protein>
    <recommendedName>
        <fullName evidence="6">Tetratricopeptide repeat protein 27</fullName>
    </recommendedName>
</protein>
<proteinExistence type="predicted"/>
<dbReference type="AlphaFoldDB" id="A0A835YIY8"/>
<evidence type="ECO:0000313" key="5">
    <source>
        <dbReference type="Proteomes" id="UP000664859"/>
    </source>
</evidence>
<feature type="repeat" description="TPR" evidence="3">
    <location>
        <begin position="252"/>
        <end position="285"/>
    </location>
</feature>
<feature type="repeat" description="TPR" evidence="3">
    <location>
        <begin position="218"/>
        <end position="251"/>
    </location>
</feature>
<keyword evidence="1" id="KW-0677">Repeat</keyword>
<dbReference type="Gene3D" id="1.25.40.10">
    <property type="entry name" value="Tetratricopeptide repeat domain"/>
    <property type="match status" value="1"/>
</dbReference>
<evidence type="ECO:0000313" key="4">
    <source>
        <dbReference type="EMBL" id="KAG5176222.1"/>
    </source>
</evidence>
<keyword evidence="5" id="KW-1185">Reference proteome</keyword>